<dbReference type="GO" id="GO:0015421">
    <property type="term" value="F:ABC-type oligopeptide transporter activity"/>
    <property type="evidence" value="ECO:0007669"/>
    <property type="project" value="TreeGrafter"/>
</dbReference>
<dbReference type="InterPro" id="IPR003593">
    <property type="entry name" value="AAA+_ATPase"/>
</dbReference>
<dbReference type="PROSITE" id="PS50929">
    <property type="entry name" value="ABC_TM1F"/>
    <property type="match status" value="1"/>
</dbReference>
<dbReference type="InterPro" id="IPR039421">
    <property type="entry name" value="Type_1_exporter"/>
</dbReference>
<feature type="transmembrane region" description="Helical" evidence="9">
    <location>
        <begin position="64"/>
        <end position="86"/>
    </location>
</feature>
<dbReference type="Pfam" id="PF00005">
    <property type="entry name" value="ABC_tran"/>
    <property type="match status" value="1"/>
</dbReference>
<keyword evidence="13" id="KW-1185">Reference proteome</keyword>
<organism evidence="12 13">
    <name type="scientific">Gordonia jinhuaensis</name>
    <dbReference type="NCBI Taxonomy" id="1517702"/>
    <lineage>
        <taxon>Bacteria</taxon>
        <taxon>Bacillati</taxon>
        <taxon>Actinomycetota</taxon>
        <taxon>Actinomycetes</taxon>
        <taxon>Mycobacteriales</taxon>
        <taxon>Gordoniaceae</taxon>
        <taxon>Gordonia</taxon>
    </lineage>
</organism>
<keyword evidence="5" id="KW-0547">Nucleotide-binding</keyword>
<evidence type="ECO:0000313" key="13">
    <source>
        <dbReference type="Proteomes" id="UP000621454"/>
    </source>
</evidence>
<reference evidence="12" key="2">
    <citation type="submission" date="2020-09" db="EMBL/GenBank/DDBJ databases">
        <authorList>
            <person name="Sun Q."/>
            <person name="Zhou Y."/>
        </authorList>
    </citation>
    <scope>NUCLEOTIDE SEQUENCE</scope>
    <source>
        <strain evidence="12">CGMCC 1.12827</strain>
    </source>
</reference>
<dbReference type="Proteomes" id="UP000621454">
    <property type="component" value="Unassembled WGS sequence"/>
</dbReference>
<feature type="transmembrane region" description="Helical" evidence="9">
    <location>
        <begin position="136"/>
        <end position="159"/>
    </location>
</feature>
<keyword evidence="8 9" id="KW-0472">Membrane</keyword>
<dbReference type="SUPFAM" id="SSF52540">
    <property type="entry name" value="P-loop containing nucleoside triphosphate hydrolases"/>
    <property type="match status" value="1"/>
</dbReference>
<dbReference type="AlphaFoldDB" id="A0A916WU52"/>
<keyword evidence="3" id="KW-1003">Cell membrane</keyword>
<sequence>MKQHRPRRILWSLLKPYIRQLAWPLIALIIIQIAATTLSLYTPFLTARLVDEGIAKADVSRIEHLGVIMLVLAAISLVLSVAATILGSRISTTVSRGLRREVYRRVGTFSALDFDRFGTGSLITRTTNDVNQVEQVVFIVTTVLVTAPIMVVGGTVLAIRVSAEPAPIIVVTAVLLAIVVVVIVRRMIPQYAIIQKTIDALNRVLREQLSGTRIIRAFGREHTALARFGEQNDTLARTSYRVGMLQVLLMTAIPLISNAAAIAVLGVGAVLVDHGHMQVGQVIAYITYLSQILAGVSVATLLISVLPRARISAERIREVLATVPSIRTRRDPISPQHDDGIVRFLRTSLAYPDAQEPVLTDVSFSCLPGSVTGILGGTGSGKTTLLALAARMIDPTDGAVHVNGLDLRAQNRSEVWTQMGVVAQRPGLLGGTIASNLRLGNPDASDAQLWEALDIACATDFVAADPAGLDRAVAPGGKNLSGGQRQRIALARALIRRPNIYLLDDPFSALDPGTERRVKNNIAAALPNATVIIATQRLSSVADADTIVVLGGGRIVGAGDADELADTCQEFRELALSQSRSR</sequence>
<dbReference type="CDD" id="cd18548">
    <property type="entry name" value="ABC_6TM_Tm287_like"/>
    <property type="match status" value="1"/>
</dbReference>
<evidence type="ECO:0000313" key="12">
    <source>
        <dbReference type="EMBL" id="GGB30044.1"/>
    </source>
</evidence>
<evidence type="ECO:0000256" key="2">
    <source>
        <dbReference type="ARBA" id="ARBA00022448"/>
    </source>
</evidence>
<proteinExistence type="predicted"/>
<name>A0A916WU52_9ACTN</name>
<evidence type="ECO:0000259" key="10">
    <source>
        <dbReference type="PROSITE" id="PS50893"/>
    </source>
</evidence>
<dbReference type="PANTHER" id="PTHR43394:SF1">
    <property type="entry name" value="ATP-BINDING CASSETTE SUB-FAMILY B MEMBER 10, MITOCHONDRIAL"/>
    <property type="match status" value="1"/>
</dbReference>
<feature type="domain" description="ABC transmembrane type-1" evidence="11">
    <location>
        <begin position="26"/>
        <end position="308"/>
    </location>
</feature>
<reference evidence="12" key="1">
    <citation type="journal article" date="2014" name="Int. J. Syst. Evol. Microbiol.">
        <title>Complete genome sequence of Corynebacterium casei LMG S-19264T (=DSM 44701T), isolated from a smear-ripened cheese.</title>
        <authorList>
            <consortium name="US DOE Joint Genome Institute (JGI-PGF)"/>
            <person name="Walter F."/>
            <person name="Albersmeier A."/>
            <person name="Kalinowski J."/>
            <person name="Ruckert C."/>
        </authorList>
    </citation>
    <scope>NUCLEOTIDE SEQUENCE</scope>
    <source>
        <strain evidence="12">CGMCC 1.12827</strain>
    </source>
</reference>
<dbReference type="InterPro" id="IPR027417">
    <property type="entry name" value="P-loop_NTPase"/>
</dbReference>
<keyword evidence="6 12" id="KW-0067">ATP-binding</keyword>
<feature type="transmembrane region" description="Helical" evidence="9">
    <location>
        <begin position="21"/>
        <end position="44"/>
    </location>
</feature>
<comment type="subcellular location">
    <subcellularLocation>
        <location evidence="1">Cell membrane</location>
        <topology evidence="1">Multi-pass membrane protein</topology>
    </subcellularLocation>
</comment>
<accession>A0A916WU52</accession>
<dbReference type="InterPro" id="IPR017871">
    <property type="entry name" value="ABC_transporter-like_CS"/>
</dbReference>
<evidence type="ECO:0000256" key="3">
    <source>
        <dbReference type="ARBA" id="ARBA00022475"/>
    </source>
</evidence>
<dbReference type="EMBL" id="BMGC01000009">
    <property type="protein sequence ID" value="GGB30044.1"/>
    <property type="molecule type" value="Genomic_DNA"/>
</dbReference>
<gene>
    <name evidence="12" type="ORF">GCM10011489_17820</name>
</gene>
<evidence type="ECO:0000256" key="9">
    <source>
        <dbReference type="SAM" id="Phobius"/>
    </source>
</evidence>
<feature type="transmembrane region" description="Helical" evidence="9">
    <location>
        <begin position="247"/>
        <end position="271"/>
    </location>
</feature>
<dbReference type="Gene3D" id="3.40.50.300">
    <property type="entry name" value="P-loop containing nucleotide triphosphate hydrolases"/>
    <property type="match status" value="1"/>
</dbReference>
<evidence type="ECO:0000256" key="1">
    <source>
        <dbReference type="ARBA" id="ARBA00004651"/>
    </source>
</evidence>
<dbReference type="GO" id="GO:0016887">
    <property type="term" value="F:ATP hydrolysis activity"/>
    <property type="evidence" value="ECO:0007669"/>
    <property type="project" value="InterPro"/>
</dbReference>
<dbReference type="Pfam" id="PF00664">
    <property type="entry name" value="ABC_membrane"/>
    <property type="match status" value="1"/>
</dbReference>
<comment type="caution">
    <text evidence="12">The sequence shown here is derived from an EMBL/GenBank/DDBJ whole genome shotgun (WGS) entry which is preliminary data.</text>
</comment>
<dbReference type="RefSeq" id="WP_188586238.1">
    <property type="nucleotide sequence ID" value="NZ_BMGC01000009.1"/>
</dbReference>
<dbReference type="GO" id="GO:0005524">
    <property type="term" value="F:ATP binding"/>
    <property type="evidence" value="ECO:0007669"/>
    <property type="project" value="UniProtKB-KW"/>
</dbReference>
<evidence type="ECO:0000256" key="5">
    <source>
        <dbReference type="ARBA" id="ARBA00022741"/>
    </source>
</evidence>
<evidence type="ECO:0000259" key="11">
    <source>
        <dbReference type="PROSITE" id="PS50929"/>
    </source>
</evidence>
<protein>
    <submittedName>
        <fullName evidence="12">ABC transporter ATP-binding protein</fullName>
    </submittedName>
</protein>
<evidence type="ECO:0000256" key="6">
    <source>
        <dbReference type="ARBA" id="ARBA00022840"/>
    </source>
</evidence>
<dbReference type="InterPro" id="IPR003439">
    <property type="entry name" value="ABC_transporter-like_ATP-bd"/>
</dbReference>
<dbReference type="SUPFAM" id="SSF90123">
    <property type="entry name" value="ABC transporter transmembrane region"/>
    <property type="match status" value="1"/>
</dbReference>
<dbReference type="SMART" id="SM00382">
    <property type="entry name" value="AAA"/>
    <property type="match status" value="1"/>
</dbReference>
<keyword evidence="2" id="KW-0813">Transport</keyword>
<evidence type="ECO:0000256" key="8">
    <source>
        <dbReference type="ARBA" id="ARBA00023136"/>
    </source>
</evidence>
<dbReference type="PANTHER" id="PTHR43394">
    <property type="entry name" value="ATP-DEPENDENT PERMEASE MDL1, MITOCHONDRIAL"/>
    <property type="match status" value="1"/>
</dbReference>
<dbReference type="PROSITE" id="PS50893">
    <property type="entry name" value="ABC_TRANSPORTER_2"/>
    <property type="match status" value="1"/>
</dbReference>
<keyword evidence="4 9" id="KW-0812">Transmembrane</keyword>
<dbReference type="FunFam" id="3.40.50.300:FF:000854">
    <property type="entry name" value="Multidrug ABC transporter ATP-binding protein"/>
    <property type="match status" value="1"/>
</dbReference>
<dbReference type="InterPro" id="IPR011527">
    <property type="entry name" value="ABC1_TM_dom"/>
</dbReference>
<dbReference type="InterPro" id="IPR036640">
    <property type="entry name" value="ABC1_TM_sf"/>
</dbReference>
<dbReference type="Gene3D" id="1.20.1560.10">
    <property type="entry name" value="ABC transporter type 1, transmembrane domain"/>
    <property type="match status" value="1"/>
</dbReference>
<evidence type="ECO:0000256" key="4">
    <source>
        <dbReference type="ARBA" id="ARBA00022692"/>
    </source>
</evidence>
<evidence type="ECO:0000256" key="7">
    <source>
        <dbReference type="ARBA" id="ARBA00022989"/>
    </source>
</evidence>
<feature type="domain" description="ABC transporter" evidence="10">
    <location>
        <begin position="342"/>
        <end position="577"/>
    </location>
</feature>
<feature type="transmembrane region" description="Helical" evidence="9">
    <location>
        <begin position="283"/>
        <end position="306"/>
    </location>
</feature>
<dbReference type="PROSITE" id="PS00211">
    <property type="entry name" value="ABC_TRANSPORTER_1"/>
    <property type="match status" value="1"/>
</dbReference>
<keyword evidence="7 9" id="KW-1133">Transmembrane helix</keyword>
<feature type="transmembrane region" description="Helical" evidence="9">
    <location>
        <begin position="165"/>
        <end position="184"/>
    </location>
</feature>
<dbReference type="GO" id="GO:0005886">
    <property type="term" value="C:plasma membrane"/>
    <property type="evidence" value="ECO:0007669"/>
    <property type="project" value="UniProtKB-SubCell"/>
</dbReference>